<dbReference type="InterPro" id="IPR009057">
    <property type="entry name" value="Homeodomain-like_sf"/>
</dbReference>
<sequence length="237" mass="25421">MDERPGWGIRPGWSKSTPNSLHKSMSDAPASPAAPGIGLRAARRRDPRGTGARILSAARVLFLEKGYGATSMDAVAAAAPVSKRTLYQHFESKADLFAAVIDEAWSHLTRAPPLPAETAGCPRAVLRAYVDGLKDHWDRPDVIPLLRLVIAEAPRFPELSQAYFAAGKEPVVKALHGYFSTLAQEGRLAPGADPELAAAQFLGAIKEPLFWPRVLGVPVAFDADATVERAITATLKP</sequence>
<feature type="DNA-binding region" description="H-T-H motif" evidence="4">
    <location>
        <begin position="71"/>
        <end position="90"/>
    </location>
</feature>
<evidence type="ECO:0000256" key="1">
    <source>
        <dbReference type="ARBA" id="ARBA00023015"/>
    </source>
</evidence>
<dbReference type="GO" id="GO:0000976">
    <property type="term" value="F:transcription cis-regulatory region binding"/>
    <property type="evidence" value="ECO:0007669"/>
    <property type="project" value="TreeGrafter"/>
</dbReference>
<evidence type="ECO:0000256" key="3">
    <source>
        <dbReference type="ARBA" id="ARBA00023163"/>
    </source>
</evidence>
<gene>
    <name evidence="7" type="ORF">D9R14_06495</name>
</gene>
<dbReference type="PROSITE" id="PS01081">
    <property type="entry name" value="HTH_TETR_1"/>
    <property type="match status" value="1"/>
</dbReference>
<evidence type="ECO:0000256" key="2">
    <source>
        <dbReference type="ARBA" id="ARBA00023125"/>
    </source>
</evidence>
<evidence type="ECO:0000259" key="6">
    <source>
        <dbReference type="PROSITE" id="PS50977"/>
    </source>
</evidence>
<dbReference type="Gene3D" id="1.10.357.10">
    <property type="entry name" value="Tetracycline Repressor, domain 2"/>
    <property type="match status" value="1"/>
</dbReference>
<dbReference type="EMBL" id="RCTF01000004">
    <property type="protein sequence ID" value="RLP80003.1"/>
    <property type="molecule type" value="Genomic_DNA"/>
</dbReference>
<dbReference type="SUPFAM" id="SSF46689">
    <property type="entry name" value="Homeodomain-like"/>
    <property type="match status" value="1"/>
</dbReference>
<dbReference type="InterPro" id="IPR023772">
    <property type="entry name" value="DNA-bd_HTH_TetR-type_CS"/>
</dbReference>
<keyword evidence="1" id="KW-0805">Transcription regulation</keyword>
<evidence type="ECO:0000256" key="4">
    <source>
        <dbReference type="PROSITE-ProRule" id="PRU00335"/>
    </source>
</evidence>
<dbReference type="Pfam" id="PF14246">
    <property type="entry name" value="TetR_C_7"/>
    <property type="match status" value="1"/>
</dbReference>
<dbReference type="GO" id="GO:0003700">
    <property type="term" value="F:DNA-binding transcription factor activity"/>
    <property type="evidence" value="ECO:0007669"/>
    <property type="project" value="TreeGrafter"/>
</dbReference>
<dbReference type="Pfam" id="PF00440">
    <property type="entry name" value="TetR_N"/>
    <property type="match status" value="1"/>
</dbReference>
<feature type="domain" description="HTH tetR-type" evidence="6">
    <location>
        <begin position="48"/>
        <end position="108"/>
    </location>
</feature>
<dbReference type="FunFam" id="1.10.10.60:FF:000141">
    <property type="entry name" value="TetR family transcriptional regulator"/>
    <property type="match status" value="1"/>
</dbReference>
<name>A0A3L7AHP4_9HYPH</name>
<keyword evidence="8" id="KW-1185">Reference proteome</keyword>
<reference evidence="7 8" key="1">
    <citation type="submission" date="2018-10" db="EMBL/GenBank/DDBJ databases">
        <title>Xanthobacter tagetidis genome sequencing and assembly.</title>
        <authorList>
            <person name="Maclea K.S."/>
            <person name="Goen A.E."/>
            <person name="Fatima S.A."/>
        </authorList>
    </citation>
    <scope>NUCLEOTIDE SEQUENCE [LARGE SCALE GENOMIC DNA]</scope>
    <source>
        <strain evidence="7 8">ATCC 700314</strain>
    </source>
</reference>
<dbReference type="SUPFAM" id="SSF48498">
    <property type="entry name" value="Tetracyclin repressor-like, C-terminal domain"/>
    <property type="match status" value="1"/>
</dbReference>
<dbReference type="InterPro" id="IPR036271">
    <property type="entry name" value="Tet_transcr_reg_TetR-rel_C_sf"/>
</dbReference>
<dbReference type="Gene3D" id="1.10.10.60">
    <property type="entry name" value="Homeodomain-like"/>
    <property type="match status" value="1"/>
</dbReference>
<dbReference type="InterPro" id="IPR050109">
    <property type="entry name" value="HTH-type_TetR-like_transc_reg"/>
</dbReference>
<feature type="compositionally biased region" description="Low complexity" evidence="5">
    <location>
        <begin position="26"/>
        <end position="35"/>
    </location>
</feature>
<keyword evidence="2 4" id="KW-0238">DNA-binding</keyword>
<keyword evidence="3" id="KW-0804">Transcription</keyword>
<evidence type="ECO:0000313" key="8">
    <source>
        <dbReference type="Proteomes" id="UP000269692"/>
    </source>
</evidence>
<dbReference type="PANTHER" id="PTHR30055:SF146">
    <property type="entry name" value="HTH-TYPE TRANSCRIPTIONAL DUAL REGULATOR CECR"/>
    <property type="match status" value="1"/>
</dbReference>
<feature type="compositionally biased region" description="Polar residues" evidence="5">
    <location>
        <begin position="14"/>
        <end position="23"/>
    </location>
</feature>
<dbReference type="InterPro" id="IPR039536">
    <property type="entry name" value="TetR_C_Proteobacteria"/>
</dbReference>
<evidence type="ECO:0000313" key="7">
    <source>
        <dbReference type="EMBL" id="RLP80003.1"/>
    </source>
</evidence>
<dbReference type="OrthoDB" id="9811084at2"/>
<dbReference type="PROSITE" id="PS50977">
    <property type="entry name" value="HTH_TETR_2"/>
    <property type="match status" value="1"/>
</dbReference>
<organism evidence="7 8">
    <name type="scientific">Xanthobacter tagetidis</name>
    <dbReference type="NCBI Taxonomy" id="60216"/>
    <lineage>
        <taxon>Bacteria</taxon>
        <taxon>Pseudomonadati</taxon>
        <taxon>Pseudomonadota</taxon>
        <taxon>Alphaproteobacteria</taxon>
        <taxon>Hyphomicrobiales</taxon>
        <taxon>Xanthobacteraceae</taxon>
        <taxon>Xanthobacter</taxon>
    </lineage>
</organism>
<protein>
    <submittedName>
        <fullName evidence="7">TetR/AcrR family transcriptional regulator</fullName>
    </submittedName>
</protein>
<dbReference type="PANTHER" id="PTHR30055">
    <property type="entry name" value="HTH-TYPE TRANSCRIPTIONAL REGULATOR RUTR"/>
    <property type="match status" value="1"/>
</dbReference>
<feature type="region of interest" description="Disordered" evidence="5">
    <location>
        <begin position="1"/>
        <end position="45"/>
    </location>
</feature>
<dbReference type="PRINTS" id="PR00455">
    <property type="entry name" value="HTHTETR"/>
</dbReference>
<proteinExistence type="predicted"/>
<dbReference type="InterPro" id="IPR001647">
    <property type="entry name" value="HTH_TetR"/>
</dbReference>
<accession>A0A3L7AHP4</accession>
<dbReference type="Proteomes" id="UP000269692">
    <property type="component" value="Unassembled WGS sequence"/>
</dbReference>
<dbReference type="AlphaFoldDB" id="A0A3L7AHP4"/>
<comment type="caution">
    <text evidence="7">The sequence shown here is derived from an EMBL/GenBank/DDBJ whole genome shotgun (WGS) entry which is preliminary data.</text>
</comment>
<evidence type="ECO:0000256" key="5">
    <source>
        <dbReference type="SAM" id="MobiDB-lite"/>
    </source>
</evidence>